<reference evidence="2 3" key="1">
    <citation type="submission" date="2024-11" db="EMBL/GenBank/DDBJ databases">
        <title>The Natural Products Discovery Center: Release of the First 8490 Sequenced Strains for Exploring Actinobacteria Biosynthetic Diversity.</title>
        <authorList>
            <person name="Kalkreuter E."/>
            <person name="Kautsar S.A."/>
            <person name="Yang D."/>
            <person name="Bader C.D."/>
            <person name="Teijaro C.N."/>
            <person name="Fluegel L."/>
            <person name="Davis C.M."/>
            <person name="Simpson J.R."/>
            <person name="Lauterbach L."/>
            <person name="Steele A.D."/>
            <person name="Gui C."/>
            <person name="Meng S."/>
            <person name="Li G."/>
            <person name="Viehrig K."/>
            <person name="Ye F."/>
            <person name="Su P."/>
            <person name="Kiefer A.F."/>
            <person name="Nichols A."/>
            <person name="Cepeda A.J."/>
            <person name="Yan W."/>
            <person name="Fan B."/>
            <person name="Jiang Y."/>
            <person name="Adhikari A."/>
            <person name="Zheng C.-J."/>
            <person name="Schuster L."/>
            <person name="Cowan T.M."/>
            <person name="Smanski M.J."/>
            <person name="Chevrette M.G."/>
            <person name="De Carvalho L.P.S."/>
            <person name="Shen B."/>
        </authorList>
    </citation>
    <scope>NUCLEOTIDE SEQUENCE [LARGE SCALE GENOMIC DNA]</scope>
    <source>
        <strain evidence="2 3">NPDC020863</strain>
    </source>
</reference>
<keyword evidence="1" id="KW-0812">Transmembrane</keyword>
<keyword evidence="1" id="KW-1133">Transmembrane helix</keyword>
<evidence type="ECO:0000313" key="2">
    <source>
        <dbReference type="EMBL" id="MFK4265654.1"/>
    </source>
</evidence>
<keyword evidence="1" id="KW-0472">Membrane</keyword>
<comment type="caution">
    <text evidence="2">The sequence shown here is derived from an EMBL/GenBank/DDBJ whole genome shotgun (WGS) entry which is preliminary data.</text>
</comment>
<evidence type="ECO:0000313" key="3">
    <source>
        <dbReference type="Proteomes" id="UP001620295"/>
    </source>
</evidence>
<name>A0ABW8LIA6_9ACTN</name>
<accession>A0ABW8LIA6</accession>
<protein>
    <recommendedName>
        <fullName evidence="4">DoxX family protein</fullName>
    </recommendedName>
</protein>
<organism evidence="2 3">
    <name type="scientific">Streptomyces milbemycinicus</name>
    <dbReference type="NCBI Taxonomy" id="476552"/>
    <lineage>
        <taxon>Bacteria</taxon>
        <taxon>Bacillati</taxon>
        <taxon>Actinomycetota</taxon>
        <taxon>Actinomycetes</taxon>
        <taxon>Kitasatosporales</taxon>
        <taxon>Streptomycetaceae</taxon>
        <taxon>Streptomyces</taxon>
    </lineage>
</organism>
<gene>
    <name evidence="2" type="ORF">ACI2L5_12010</name>
</gene>
<dbReference type="Proteomes" id="UP001620295">
    <property type="component" value="Unassembled WGS sequence"/>
</dbReference>
<proteinExistence type="predicted"/>
<keyword evidence="3" id="KW-1185">Reference proteome</keyword>
<sequence>MYPVMRPHHIAPRLTTGAFMLNSGLRKLRADEQTEQGLHGMAAGAYPIVNRMSPHQFTRLLASTEVALGAALLSPLVPTALAGAGLTAFATGLVGFYLRTPGTHQKGSPLPTDEGVPLAKDFWLLGIGLGFLSDRQAWAWPCPAACRHRKPCWHRKPCRHRK</sequence>
<evidence type="ECO:0000256" key="1">
    <source>
        <dbReference type="SAM" id="Phobius"/>
    </source>
</evidence>
<dbReference type="EMBL" id="JBJDQH010000004">
    <property type="protein sequence ID" value="MFK4265654.1"/>
    <property type="molecule type" value="Genomic_DNA"/>
</dbReference>
<evidence type="ECO:0008006" key="4">
    <source>
        <dbReference type="Google" id="ProtNLM"/>
    </source>
</evidence>
<feature type="transmembrane region" description="Helical" evidence="1">
    <location>
        <begin position="80"/>
        <end position="98"/>
    </location>
</feature>
<dbReference type="RefSeq" id="WP_404746206.1">
    <property type="nucleotide sequence ID" value="NZ_JBJDQH010000004.1"/>
</dbReference>